<feature type="compositionally biased region" description="Polar residues" evidence="1">
    <location>
        <begin position="993"/>
        <end position="1006"/>
    </location>
</feature>
<dbReference type="PANTHER" id="PTHR42345">
    <property type="entry name" value="TPR_REGION DOMAIN-CONTAINING PROTEIN"/>
    <property type="match status" value="1"/>
</dbReference>
<dbReference type="EMBL" id="KN847494">
    <property type="protein sequence ID" value="KIW17295.1"/>
    <property type="molecule type" value="Genomic_DNA"/>
</dbReference>
<dbReference type="OrthoDB" id="20872at2759"/>
<evidence type="ECO:0000256" key="1">
    <source>
        <dbReference type="SAM" id="MobiDB-lite"/>
    </source>
</evidence>
<dbReference type="STRING" id="91928.A0A0D2BF98"/>
<dbReference type="Proteomes" id="UP000053328">
    <property type="component" value="Unassembled WGS sequence"/>
</dbReference>
<evidence type="ECO:0000313" key="2">
    <source>
        <dbReference type="EMBL" id="KIW17295.1"/>
    </source>
</evidence>
<feature type="compositionally biased region" description="Basic and acidic residues" evidence="1">
    <location>
        <begin position="101"/>
        <end position="110"/>
    </location>
</feature>
<feature type="region of interest" description="Disordered" evidence="1">
    <location>
        <begin position="1"/>
        <end position="139"/>
    </location>
</feature>
<proteinExistence type="predicted"/>
<dbReference type="HOGENOM" id="CLU_003431_1_0_1"/>
<keyword evidence="3" id="KW-1185">Reference proteome</keyword>
<feature type="compositionally biased region" description="Basic and acidic residues" evidence="1">
    <location>
        <begin position="48"/>
        <end position="71"/>
    </location>
</feature>
<accession>A0A0D2BF98</accession>
<dbReference type="GeneID" id="27331569"/>
<dbReference type="VEuPathDB" id="FungiDB:PV08_04486"/>
<reference evidence="2 3" key="1">
    <citation type="submission" date="2015-01" db="EMBL/GenBank/DDBJ databases">
        <title>The Genome Sequence of Exophiala spinifera CBS89968.</title>
        <authorList>
            <consortium name="The Broad Institute Genomics Platform"/>
            <person name="Cuomo C."/>
            <person name="de Hoog S."/>
            <person name="Gorbushina A."/>
            <person name="Stielow B."/>
            <person name="Teixiera M."/>
            <person name="Abouelleil A."/>
            <person name="Chapman S.B."/>
            <person name="Priest M."/>
            <person name="Young S.K."/>
            <person name="Wortman J."/>
            <person name="Nusbaum C."/>
            <person name="Birren B."/>
        </authorList>
    </citation>
    <scope>NUCLEOTIDE SEQUENCE [LARGE SCALE GENOMIC DNA]</scope>
    <source>
        <strain evidence="2 3">CBS 89968</strain>
    </source>
</reference>
<feature type="region of interest" description="Disordered" evidence="1">
    <location>
        <begin position="903"/>
        <end position="933"/>
    </location>
</feature>
<evidence type="ECO:0000313" key="3">
    <source>
        <dbReference type="Proteomes" id="UP000053328"/>
    </source>
</evidence>
<name>A0A0D2BF98_9EURO</name>
<gene>
    <name evidence="2" type="ORF">PV08_04486</name>
</gene>
<feature type="compositionally biased region" description="Basic and acidic residues" evidence="1">
    <location>
        <begin position="17"/>
        <end position="33"/>
    </location>
</feature>
<dbReference type="PANTHER" id="PTHR42345:SF2">
    <property type="entry name" value="HELICASE-LIKE PROTEIN"/>
    <property type="match status" value="1"/>
</dbReference>
<dbReference type="AlphaFoldDB" id="A0A0D2BF98"/>
<feature type="compositionally biased region" description="Polar residues" evidence="1">
    <location>
        <begin position="1"/>
        <end position="15"/>
    </location>
</feature>
<dbReference type="RefSeq" id="XP_016237511.1">
    <property type="nucleotide sequence ID" value="XM_016378834.1"/>
</dbReference>
<organism evidence="2 3">
    <name type="scientific">Exophiala spinifera</name>
    <dbReference type="NCBI Taxonomy" id="91928"/>
    <lineage>
        <taxon>Eukaryota</taxon>
        <taxon>Fungi</taxon>
        <taxon>Dikarya</taxon>
        <taxon>Ascomycota</taxon>
        <taxon>Pezizomycotina</taxon>
        <taxon>Eurotiomycetes</taxon>
        <taxon>Chaetothyriomycetidae</taxon>
        <taxon>Chaetothyriales</taxon>
        <taxon>Herpotrichiellaceae</taxon>
        <taxon>Exophiala</taxon>
    </lineage>
</organism>
<protein>
    <submittedName>
        <fullName evidence="2">Uncharacterized protein</fullName>
    </submittedName>
</protein>
<sequence>MTLLSRKSSSDSTGKGNDARGRTRASSTERDQGSSKSSLLRRLSKSISRSDEGPKKTDEHSETAQHHEAKTSQKQPSTDAKQKVIEPKVDELKPKTTALDVRVEPVESHPHHSVHAVSPRSPPSKPTSATDNHDLPIQDSDMVSHTATKQEHSKKLKGLTKDDVEHLFNGAPHFILEKGTRGRFFPQAFFPWNNDLEVGDLQDRRYLKHESFAFCTLHAHLPIPDEVGWVPGMPFPMKKAGLETGKRPLFELGIYERPNMLAQDGREPGTVGLRYFLERPVADGVQDSKIREHTKDVEVDLAMSDTTATEAFKMLALSRDNEEMNAKVGKHAPVQDRLKIINGGPPAWRNVGVRPITMQCLVGRMEVLDGWRDRTISAGWRATVLDQVKSLELHEHLFGELLFPPRKLPDASKWHDKEAMKVQIEALVKVLATPGAWLDLSDPEARLRFGKIINSRTTHFDPTTGTMIINPERKWLLIQLLLSLELVVRLDAALRLGIAMHAEKFEISSEEIHHFNKLRTLKVDWDLVLARRYMDFCHVKRNEHKETLIKTESGTHKLDRHSSFFSGLRHSLGLDDRAESEPDVCDVAILPRDPQIIVDGVFRFATNIGWPRALDVQSRISQKLNQGTQEERERFLLEAFFCSNEAHHAQHESTQNIVPPLNHFNLNLHAASPDTIGGWLSHSWFSGLILPGHSICDILMATLLENDTDPATLEALGTMNLPFRSCGFVLGGSSWWSKSSIVSRVLAPLRGSKESMGWTYLPNFVPFVEATSEPVLNRWLKIKSYPVPTQRERPRIFDGDRLATESTPLGVGKGGIMGAEFSMVTDHIFDYDSHAEVVVNEVSLHLSNTNATSVSADHALSAWTQFDLTITRAGGTKEAKKVRYGLDRAVYFVTAHPCRLPHGHATLKAGSGDDDHDPQHPQHKPAEHIPAHPLHKTYKFVTKSLEEVVQTPHLEPPASGVSSAEVWIVDARHPLGDDERETWSQLQSLFARSRNQNQGQNQAENKGSSEDKSSNHGSASSKSLVSSLSDWCGPGVEQIRNKDVLVRAWCAQKGRNAIIARVGRTCLSCAVREAKALEIGVVVRVGIKE</sequence>
<feature type="region of interest" description="Disordered" evidence="1">
    <location>
        <begin position="993"/>
        <end position="1022"/>
    </location>
</feature>
<feature type="compositionally biased region" description="Basic and acidic residues" evidence="1">
    <location>
        <begin position="80"/>
        <end position="94"/>
    </location>
</feature>
<feature type="compositionally biased region" description="Low complexity" evidence="1">
    <location>
        <begin position="34"/>
        <end position="47"/>
    </location>
</feature>
<feature type="compositionally biased region" description="Basic and acidic residues" evidence="1">
    <location>
        <begin position="911"/>
        <end position="930"/>
    </location>
</feature>